<evidence type="ECO:0000313" key="1">
    <source>
        <dbReference type="EMBL" id="EET09977.1"/>
    </source>
</evidence>
<organism evidence="1">
    <name type="scientific">Burkholderia pseudomallei 1710a</name>
    <dbReference type="NCBI Taxonomy" id="320371"/>
    <lineage>
        <taxon>Bacteria</taxon>
        <taxon>Pseudomonadati</taxon>
        <taxon>Pseudomonadota</taxon>
        <taxon>Betaproteobacteria</taxon>
        <taxon>Burkholderiales</taxon>
        <taxon>Burkholderiaceae</taxon>
        <taxon>Burkholderia</taxon>
        <taxon>pseudomallei group</taxon>
    </lineage>
</organism>
<accession>A0A0E1WK22</accession>
<sequence>MLRCATAPTIPHMKIYPSKLDNDAGAPLRARKTVQLFFLTGRT</sequence>
<dbReference type="AlphaFoldDB" id="A0A0E1WK22"/>
<protein>
    <submittedName>
        <fullName evidence="1">Uncharacterized protein</fullName>
    </submittedName>
</protein>
<name>A0A0E1WK22_BURPE</name>
<proteinExistence type="predicted"/>
<reference evidence="1" key="1">
    <citation type="submission" date="2009-05" db="EMBL/GenBank/DDBJ databases">
        <authorList>
            <person name="Harkins D.M."/>
            <person name="DeShazer D."/>
            <person name="Woods D.E."/>
            <person name="Brinkac L.M."/>
            <person name="Brown K.A."/>
            <person name="Hung G.C."/>
            <person name="Tuanyok A."/>
            <person name="Zhang B."/>
            <person name="Nierman W.C."/>
        </authorList>
    </citation>
    <scope>NUCLEOTIDE SEQUENCE [LARGE SCALE GENOMIC DNA]</scope>
    <source>
        <strain evidence="1">1710a</strain>
    </source>
</reference>
<dbReference type="HOGENOM" id="CLU_219329_0_0_4"/>
<dbReference type="EMBL" id="CM000832">
    <property type="protein sequence ID" value="EET09977.1"/>
    <property type="molecule type" value="Genomic_DNA"/>
</dbReference>
<gene>
    <name evidence="1" type="ORF">BURPS1710A_0596</name>
</gene>
<dbReference type="Proteomes" id="UP000001812">
    <property type="component" value="Chromosome I"/>
</dbReference>